<name>A0A3M8BCY5_9BACL</name>
<dbReference type="EMBL" id="RHHN01000007">
    <property type="protein sequence ID" value="RNB61308.1"/>
    <property type="molecule type" value="Genomic_DNA"/>
</dbReference>
<dbReference type="Proteomes" id="UP000317180">
    <property type="component" value="Unassembled WGS sequence"/>
</dbReference>
<dbReference type="RefSeq" id="WP_007781587.1">
    <property type="nucleotide sequence ID" value="NZ_BJOD01000052.1"/>
</dbReference>
<organism evidence="2 3">
    <name type="scientific">Brevibacillus agri</name>
    <dbReference type="NCBI Taxonomy" id="51101"/>
    <lineage>
        <taxon>Bacteria</taxon>
        <taxon>Bacillati</taxon>
        <taxon>Bacillota</taxon>
        <taxon>Bacilli</taxon>
        <taxon>Bacillales</taxon>
        <taxon>Paenibacillaceae</taxon>
        <taxon>Brevibacillus</taxon>
    </lineage>
</organism>
<dbReference type="GeneID" id="82813150"/>
<keyword evidence="4" id="KW-1185">Reference proteome</keyword>
<proteinExistence type="predicted"/>
<dbReference type="AlphaFoldDB" id="A0A3M8BCY5"/>
<evidence type="ECO:0000313" key="1">
    <source>
        <dbReference type="EMBL" id="GED27886.1"/>
    </source>
</evidence>
<sequence>MKLLSTSSTNSFVSVSHEIEYMGDKFVLVTITVDIPAPEKSYLYRGGFQWRLYGEAEPLAVSLDFRDDISHGGGVLKEIRFFISETVTQEICGINFHKKINGLPVLSLDNQETHHGYFHEEKGTFRLHLVDKSLYCLFENIESDMEVEINEHLSCLFDSEKVFSGFVIRNLVDEEINVIKEANLI</sequence>
<comment type="caution">
    <text evidence="2">The sequence shown here is derived from an EMBL/GenBank/DDBJ whole genome shotgun (WGS) entry which is preliminary data.</text>
</comment>
<gene>
    <name evidence="1" type="ORF">BAG01nite_39880</name>
    <name evidence="2" type="ORF">EB820_01370</name>
</gene>
<dbReference type="Proteomes" id="UP000276178">
    <property type="component" value="Unassembled WGS sequence"/>
</dbReference>
<reference evidence="2 3" key="1">
    <citation type="submission" date="2018-10" db="EMBL/GenBank/DDBJ databases">
        <title>Phylogenomics of Brevibacillus.</title>
        <authorList>
            <person name="Dunlap C."/>
        </authorList>
    </citation>
    <scope>NUCLEOTIDE SEQUENCE [LARGE SCALE GENOMIC DNA]</scope>
    <source>
        <strain evidence="2 3">NRRL NRS 1219</strain>
    </source>
</reference>
<accession>A0A3M8BCY5</accession>
<reference evidence="1 4" key="2">
    <citation type="submission" date="2019-06" db="EMBL/GenBank/DDBJ databases">
        <title>Whole genome shotgun sequence of Brevibacillus agri NBRC 15538.</title>
        <authorList>
            <person name="Hosoyama A."/>
            <person name="Uohara A."/>
            <person name="Ohji S."/>
            <person name="Ichikawa N."/>
        </authorList>
    </citation>
    <scope>NUCLEOTIDE SEQUENCE [LARGE SCALE GENOMIC DNA]</scope>
    <source>
        <strain evidence="1 4">NBRC 15538</strain>
    </source>
</reference>
<dbReference type="EMBL" id="BJOD01000052">
    <property type="protein sequence ID" value="GED27886.1"/>
    <property type="molecule type" value="Genomic_DNA"/>
</dbReference>
<protein>
    <submittedName>
        <fullName evidence="2">Uncharacterized protein</fullName>
    </submittedName>
</protein>
<evidence type="ECO:0000313" key="2">
    <source>
        <dbReference type="EMBL" id="RNB61308.1"/>
    </source>
</evidence>
<evidence type="ECO:0000313" key="4">
    <source>
        <dbReference type="Proteomes" id="UP000317180"/>
    </source>
</evidence>
<evidence type="ECO:0000313" key="3">
    <source>
        <dbReference type="Proteomes" id="UP000276178"/>
    </source>
</evidence>